<dbReference type="Proteomes" id="UP001652627">
    <property type="component" value="Chromosome 4"/>
</dbReference>
<keyword evidence="1" id="KW-0479">Metal-binding</keyword>
<dbReference type="RefSeq" id="XP_067151088.1">
    <property type="nucleotide sequence ID" value="XM_067294987.1"/>
</dbReference>
<organism evidence="4 5">
    <name type="scientific">Apteryx mantelli</name>
    <name type="common">North Island brown kiwi</name>
    <dbReference type="NCBI Taxonomy" id="2696672"/>
    <lineage>
        <taxon>Eukaryota</taxon>
        <taxon>Metazoa</taxon>
        <taxon>Chordata</taxon>
        <taxon>Craniata</taxon>
        <taxon>Vertebrata</taxon>
        <taxon>Euteleostomi</taxon>
        <taxon>Archelosauria</taxon>
        <taxon>Archosauria</taxon>
        <taxon>Dinosauria</taxon>
        <taxon>Saurischia</taxon>
        <taxon>Theropoda</taxon>
        <taxon>Coelurosauria</taxon>
        <taxon>Aves</taxon>
        <taxon>Palaeognathae</taxon>
        <taxon>Apterygiformes</taxon>
        <taxon>Apterygidae</taxon>
        <taxon>Apteryx</taxon>
    </lineage>
</organism>
<dbReference type="InterPro" id="IPR031885">
    <property type="entry name" value="DUF4764"/>
</dbReference>
<feature type="region of interest" description="Disordered" evidence="2">
    <location>
        <begin position="1"/>
        <end position="28"/>
    </location>
</feature>
<dbReference type="InterPro" id="IPR039946">
    <property type="entry name" value="ZN839"/>
</dbReference>
<sequence>MAAPEEGGAEAPPPPPPPPPAEDEPPGAAAAACGALLGAAAAGPGPGLLAVAEELAQSLAALEGGPAAAAGAVLYLRPDGSLVEGAGLSAEEQRRLLQHLAAAAAPGPAEPPLQPPRRSATPLAPEELRRVIEQVSKAQEQQKPPPAALLEPFPGPPPPRAAGHPLPPDACGSAPPLASIMHNAAQQLQSVAQQVALQQGKAVAAARLLPQKQLEAICVQVQPGQMKETERPMPSLASVQSKTITLSQSVGRNSSISGLGIINPQIIRIQPVTGTEQQQLFLHSSSEPPIQLLMQRPLPPHGSVSVNKIPTCKMLNGQRTTCATVSAARSPNITMVAANSTNTLISCLEKKQKDDKLKKSLKVKTRSGRISRPPKYKAKDYKFIKMEDLADGHQSDSDDYSELSIEDDEEGKVKGKDALFSSSNYNLKPKMFKCQTCEKSYIGKGGLARHYKLNPGHGQLESLPQEIPLNKPNGSIFVDNACGIAEETTSPMQSDSVAVILNNENALATNLEETVASQAGEQTGKSAESRHLLAEQQNETSSGHRAPVTPKGPGRPRRPKRRGRPRMGGRSRCSGKLSRPAQSPSKSLSSVSAEHNVFRRKARLKELIQQCDNEDLMELALPRLTKLVTVYEFLLMKVEKGYPTRAYFPDVYREFEELHNMVKKMAYDYLSNSDLLSCQEPVEIKDLKVAESLGLTEVLTGEQKMQGVDSCSQHMIKMVSEQVPVEILGQKRLAESSGEELLPSAKRTKLEDIMENVNNAYASQDEVKEKSGNLCTLFEKDGFNPLNGEILLSEDRDITCCSTGSMLPIAEEHNSLVDSEVRISAEHSGIFSQTMKISMEFSQPVNIQGPDIAGDTPLLNSEAVLPVEADDSPELVQAHFVRGNPAGGLSAPKLCSSVSENAMGSQSTNLPMSEENDHSGKYQKLQEENQNFAIKEHSEQLHDAGIADEMQQLEKVFSTNVVPINHPHSAQTELHPNPVQEASLSAHMSHESPFKNVHEFSCGTGEPHELENTVTVDETVAFEITDESHDFLSQGHEQIFIQTTDGLILSHPDAAVLSQAEGIVIVTDSDGTTMHIRTPDGIPLETVEALLAMEADGQSEDVLLSQSELEP</sequence>
<evidence type="ECO:0000313" key="4">
    <source>
        <dbReference type="Proteomes" id="UP001652627"/>
    </source>
</evidence>
<evidence type="ECO:0000313" key="5">
    <source>
        <dbReference type="RefSeq" id="XP_067151088.1"/>
    </source>
</evidence>
<evidence type="ECO:0000256" key="1">
    <source>
        <dbReference type="PROSITE-ProRule" id="PRU00042"/>
    </source>
</evidence>
<dbReference type="PANTHER" id="PTHR16116:SF5">
    <property type="entry name" value="ZINC FINGER PROTEIN 839"/>
    <property type="match status" value="1"/>
</dbReference>
<feature type="compositionally biased region" description="Pro residues" evidence="2">
    <location>
        <begin position="143"/>
        <end position="168"/>
    </location>
</feature>
<dbReference type="Pfam" id="PF15961">
    <property type="entry name" value="DUF4764"/>
    <property type="match status" value="1"/>
</dbReference>
<accession>A0ABM4EEG2</accession>
<feature type="compositionally biased region" description="Low complexity" evidence="2">
    <location>
        <begin position="1"/>
        <end position="10"/>
    </location>
</feature>
<proteinExistence type="predicted"/>
<evidence type="ECO:0000256" key="2">
    <source>
        <dbReference type="SAM" id="MobiDB-lite"/>
    </source>
</evidence>
<dbReference type="GeneID" id="106482971"/>
<reference evidence="5" key="1">
    <citation type="submission" date="2025-08" db="UniProtKB">
        <authorList>
            <consortium name="RefSeq"/>
        </authorList>
    </citation>
    <scope>IDENTIFICATION</scope>
    <source>
        <tissue evidence="5">Blood</tissue>
    </source>
</reference>
<keyword evidence="1" id="KW-0862">Zinc</keyword>
<dbReference type="PANTHER" id="PTHR16116">
    <property type="entry name" value="ZINC FINGER PROTEIN 839"/>
    <property type="match status" value="1"/>
</dbReference>
<feature type="compositionally biased region" description="Polar residues" evidence="2">
    <location>
        <begin position="516"/>
        <end position="526"/>
    </location>
</feature>
<keyword evidence="1" id="KW-0863">Zinc-finger</keyword>
<dbReference type="PROSITE" id="PS50157">
    <property type="entry name" value="ZINC_FINGER_C2H2_2"/>
    <property type="match status" value="1"/>
</dbReference>
<feature type="compositionally biased region" description="Pro residues" evidence="2">
    <location>
        <begin position="11"/>
        <end position="20"/>
    </location>
</feature>
<feature type="compositionally biased region" description="Polar residues" evidence="2">
    <location>
        <begin position="901"/>
        <end position="911"/>
    </location>
</feature>
<protein>
    <submittedName>
        <fullName evidence="5">Zinc finger protein 839 isoform X1</fullName>
    </submittedName>
</protein>
<feature type="region of interest" description="Disordered" evidence="2">
    <location>
        <begin position="516"/>
        <end position="594"/>
    </location>
</feature>
<name>A0ABM4EEG2_9AVES</name>
<feature type="compositionally biased region" description="Basic residues" evidence="2">
    <location>
        <begin position="554"/>
        <end position="569"/>
    </location>
</feature>
<keyword evidence="4" id="KW-1185">Reference proteome</keyword>
<dbReference type="InterPro" id="IPR013087">
    <property type="entry name" value="Znf_C2H2_type"/>
</dbReference>
<feature type="compositionally biased region" description="Polar residues" evidence="2">
    <location>
        <begin position="580"/>
        <end position="593"/>
    </location>
</feature>
<feature type="domain" description="C2H2-type" evidence="3">
    <location>
        <begin position="432"/>
        <end position="459"/>
    </location>
</feature>
<feature type="region of interest" description="Disordered" evidence="2">
    <location>
        <begin position="901"/>
        <end position="920"/>
    </location>
</feature>
<gene>
    <name evidence="5" type="primary">ZNF839</name>
</gene>
<feature type="region of interest" description="Disordered" evidence="2">
    <location>
        <begin position="136"/>
        <end position="175"/>
    </location>
</feature>
<evidence type="ECO:0000259" key="3">
    <source>
        <dbReference type="PROSITE" id="PS50157"/>
    </source>
</evidence>